<organism evidence="2 3">
    <name type="scientific">Gossypium raimondii</name>
    <name type="common">Peruvian cotton</name>
    <name type="synonym">Gossypium klotzschianum subsp. raimondii</name>
    <dbReference type="NCBI Taxonomy" id="29730"/>
    <lineage>
        <taxon>Eukaryota</taxon>
        <taxon>Viridiplantae</taxon>
        <taxon>Streptophyta</taxon>
        <taxon>Embryophyta</taxon>
        <taxon>Tracheophyta</taxon>
        <taxon>Spermatophyta</taxon>
        <taxon>Magnoliopsida</taxon>
        <taxon>eudicotyledons</taxon>
        <taxon>Gunneridae</taxon>
        <taxon>Pentapetalae</taxon>
        <taxon>rosids</taxon>
        <taxon>malvids</taxon>
        <taxon>Malvales</taxon>
        <taxon>Malvaceae</taxon>
        <taxon>Malvoideae</taxon>
        <taxon>Gossypium</taxon>
    </lineage>
</organism>
<dbReference type="EMBL" id="JABEZZ010000005">
    <property type="protein sequence ID" value="MBA0585689.1"/>
    <property type="molecule type" value="Genomic_DNA"/>
</dbReference>
<dbReference type="Proteomes" id="UP000593578">
    <property type="component" value="Unassembled WGS sequence"/>
</dbReference>
<evidence type="ECO:0000313" key="3">
    <source>
        <dbReference type="Proteomes" id="UP000593578"/>
    </source>
</evidence>
<reference evidence="2 3" key="1">
    <citation type="journal article" date="2019" name="Genome Biol. Evol.">
        <title>Insights into the evolution of the New World diploid cottons (Gossypium, subgenus Houzingenia) based on genome sequencing.</title>
        <authorList>
            <person name="Grover C.E."/>
            <person name="Arick M.A. 2nd"/>
            <person name="Thrash A."/>
            <person name="Conover J.L."/>
            <person name="Sanders W.S."/>
            <person name="Peterson D.G."/>
            <person name="Frelichowski J.E."/>
            <person name="Scheffler J.A."/>
            <person name="Scheffler B.E."/>
            <person name="Wendel J.F."/>
        </authorList>
    </citation>
    <scope>NUCLEOTIDE SEQUENCE [LARGE SCALE GENOMIC DNA]</scope>
    <source>
        <strain evidence="2">8</strain>
        <tissue evidence="2">Leaf</tissue>
    </source>
</reference>
<evidence type="ECO:0000259" key="1">
    <source>
        <dbReference type="Pfam" id="PF14111"/>
    </source>
</evidence>
<feature type="non-terminal residue" evidence="2">
    <location>
        <position position="381"/>
    </location>
</feature>
<name>A0A7J8P8V0_GOSRA</name>
<accession>A0A7J8P8V0</accession>
<gene>
    <name evidence="2" type="ORF">Gorai_016456</name>
</gene>
<protein>
    <recommendedName>
        <fullName evidence="1">DUF4283 domain-containing protein</fullName>
    </recommendedName>
</protein>
<dbReference type="Pfam" id="PF14111">
    <property type="entry name" value="DUF4283"/>
    <property type="match status" value="1"/>
</dbReference>
<comment type="caution">
    <text evidence="2">The sequence shown here is derived from an EMBL/GenBank/DDBJ whole genome shotgun (WGS) entry which is preliminary data.</text>
</comment>
<dbReference type="AlphaFoldDB" id="A0A7J8P8V0"/>
<evidence type="ECO:0000313" key="2">
    <source>
        <dbReference type="EMBL" id="MBA0585689.1"/>
    </source>
</evidence>
<sequence length="381" mass="45082">TTARYGGWFSKIKDWGWGRGGLGIKWTGGFREIFHSLEGVMISNLGKKCYLFKFYHERDIDRVVNSALWTFNNHLLIFHRLEDNKDPLQNEGGRKGGGIWMDLTLRAPIKRVNITPSVWLWEDDSPRFLRYSNGGKSHHNFNEDERQTELRQRSQKIIGFSFKVNIKQVGGNESGFLEGFGKDFMEYDSEDRPILRIEGSPWVRKRLQNTLKSQNPQNTLLMETKLCLSWMEKVRRSYRFYCDIDVAVEGIRGGFSIGWRSRSLVALRNFSKNHIDVEIETPLLEDLVYIGLWFTWERGNYKENSIRKRLDQVVANSLWWSIFPRRERDDEVLGNLMNSKLHLNMEIDKEELYWEQRVRVNLIKNEDQNTTFFHRSATQRQ</sequence>
<dbReference type="InterPro" id="IPR025558">
    <property type="entry name" value="DUF4283"/>
</dbReference>
<feature type="domain" description="DUF4283" evidence="1">
    <location>
        <begin position="37"/>
        <end position="87"/>
    </location>
</feature>
<proteinExistence type="predicted"/>